<organism evidence="7 8">
    <name type="scientific">Clostridium symbiosum</name>
    <name type="common">Bacteroides symbiosus</name>
    <dbReference type="NCBI Taxonomy" id="1512"/>
    <lineage>
        <taxon>Bacteria</taxon>
        <taxon>Bacillati</taxon>
        <taxon>Bacillota</taxon>
        <taxon>Clostridia</taxon>
        <taxon>Lachnospirales</taxon>
        <taxon>Lachnospiraceae</taxon>
        <taxon>Otoolea</taxon>
    </lineage>
</organism>
<dbReference type="GO" id="GO:0016020">
    <property type="term" value="C:membrane"/>
    <property type="evidence" value="ECO:0007669"/>
    <property type="project" value="UniProtKB-SubCell"/>
</dbReference>
<feature type="domain" description="FtsK" evidence="6">
    <location>
        <begin position="1281"/>
        <end position="1477"/>
    </location>
</feature>
<dbReference type="PANTHER" id="PTHR22683:SF41">
    <property type="entry name" value="DNA TRANSLOCASE FTSK"/>
    <property type="match status" value="1"/>
</dbReference>
<name>A0AAW6AN00_CLOSY</name>
<dbReference type="GO" id="GO:0003677">
    <property type="term" value="F:DNA binding"/>
    <property type="evidence" value="ECO:0007669"/>
    <property type="project" value="InterPro"/>
</dbReference>
<feature type="region of interest" description="Disordered" evidence="5">
    <location>
        <begin position="1141"/>
        <end position="1161"/>
    </location>
</feature>
<accession>A0AAW6AN00</accession>
<evidence type="ECO:0000313" key="8">
    <source>
        <dbReference type="Proteomes" id="UP001300871"/>
    </source>
</evidence>
<dbReference type="Proteomes" id="UP001300871">
    <property type="component" value="Unassembled WGS sequence"/>
</dbReference>
<evidence type="ECO:0000313" key="7">
    <source>
        <dbReference type="EMBL" id="MDB1998711.1"/>
    </source>
</evidence>
<dbReference type="PROSITE" id="PS50901">
    <property type="entry name" value="FTSK"/>
    <property type="match status" value="1"/>
</dbReference>
<dbReference type="Gene3D" id="3.30.980.40">
    <property type="match status" value="1"/>
</dbReference>
<reference evidence="7" key="1">
    <citation type="submission" date="2023-01" db="EMBL/GenBank/DDBJ databases">
        <title>Human gut microbiome strain richness.</title>
        <authorList>
            <person name="Chen-Liaw A."/>
        </authorList>
    </citation>
    <scope>NUCLEOTIDE SEQUENCE</scope>
    <source>
        <strain evidence="7">B1_m1001713B170214d0_201011</strain>
    </source>
</reference>
<dbReference type="InterPro" id="IPR002543">
    <property type="entry name" value="FtsK_dom"/>
</dbReference>
<dbReference type="InterPro" id="IPR050206">
    <property type="entry name" value="FtsK/SpoIIIE/SftA"/>
</dbReference>
<feature type="binding site" evidence="3">
    <location>
        <begin position="1298"/>
        <end position="1305"/>
    </location>
    <ligand>
        <name>ATP</name>
        <dbReference type="ChEBI" id="CHEBI:30616"/>
    </ligand>
</feature>
<dbReference type="EMBL" id="JAQLGM010000001">
    <property type="protein sequence ID" value="MDB1998711.1"/>
    <property type="molecule type" value="Genomic_DNA"/>
</dbReference>
<dbReference type="Pfam" id="PF01580">
    <property type="entry name" value="FtsK_SpoIIIE"/>
    <property type="match status" value="1"/>
</dbReference>
<evidence type="ECO:0000256" key="4">
    <source>
        <dbReference type="SAM" id="Coils"/>
    </source>
</evidence>
<keyword evidence="4" id="KW-0175">Coiled coil</keyword>
<comment type="caution">
    <text evidence="7">The sequence shown here is derived from an EMBL/GenBank/DDBJ whole genome shotgun (WGS) entry which is preliminary data.</text>
</comment>
<dbReference type="PANTHER" id="PTHR22683">
    <property type="entry name" value="SPORULATION PROTEIN RELATED"/>
    <property type="match status" value="1"/>
</dbReference>
<evidence type="ECO:0000256" key="2">
    <source>
        <dbReference type="ARBA" id="ARBA00022840"/>
    </source>
</evidence>
<feature type="coiled-coil region" evidence="4">
    <location>
        <begin position="1351"/>
        <end position="1381"/>
    </location>
</feature>
<proteinExistence type="predicted"/>
<protein>
    <submittedName>
        <fullName evidence="7">FtsK/SpoIIIE domain-containing protein</fullName>
    </submittedName>
</protein>
<evidence type="ECO:0000256" key="1">
    <source>
        <dbReference type="ARBA" id="ARBA00022741"/>
    </source>
</evidence>
<evidence type="ECO:0000256" key="3">
    <source>
        <dbReference type="PROSITE-ProRule" id="PRU00289"/>
    </source>
</evidence>
<dbReference type="CDD" id="cd01127">
    <property type="entry name" value="TrwB_TraG_TraD_VirD4"/>
    <property type="match status" value="1"/>
</dbReference>
<dbReference type="GO" id="GO:0005524">
    <property type="term" value="F:ATP binding"/>
    <property type="evidence" value="ECO:0007669"/>
    <property type="project" value="UniProtKB-UniRule"/>
</dbReference>
<keyword evidence="1 3" id="KW-0547">Nucleotide-binding</keyword>
<sequence>MQIILTNVLIDTISKKEASDSFGVLISNLPDPDYSMLAKGIKPSRQIEFYFLGFQKNQLSCLQKILPSIAGVSYFYTVEEAEASRNTGSENVFRIHIVKNQELEKISSLRWYDTIGMEQIYKDSCIYVEKHLTQSNTTISTFLHVLRRQDIRRLLNFDRVLSYLEALLNTPNEQLPYALSNNFYLLGLLSHPGFGIGSPTSDSMRAEIKRNHSLIWRISNLEQKERQNITSYASGHPDNSLIRLILKYYRTKDIALLKNMEIDTVERCLKNATTSNGKNQKKKLSTNRLNATATAAQLVFDNNLNQINDIVEKVKKAVDDRPDTDKGDNIDISINGSKLKIKVEPTTEILCQTISTDEYWGGVIHADVDNPKDAVDDLGKYELEAFDSSYINIRIREYLTRAQKYLTDSDAAVEISTSFEAFVNMRKNIIPYRKRLQDIPMLQIVSCYSAFESYLSAYEKLLTAIKTHFVTLWDEDSVGARDIVNTIISLDFLYILGDKSSHAIPTPLNPLYLWKYIKLAQEMLETGKLAEGQDCFLSEDDKAFILRKAEDIPDPLTLVLVPNSISDTSECLPIAGRIGCLPVYSTKPQIDEGNTGMEAVLQGIIRYMCLYPHSSMMLRIAFINPPSVEAVVEMLKRLDKDKEFSSFGAVGIDLSIYRTKDAPSNWVEIQDKSLNDGMLGKIRGRKSGRFNLSINNKKLSYDEIIKKLRLEQHLLVVFDPNEKEVDIARNNRQIHIHPLCIPKVYEYNRIQGSVRIRPANEGGIFADYASILEKLREQPSSFGHRSVFVNSPLKEDTYKRLLACTDWLMILDQNLKSWDISLRSASEKLFYKSYDYRSIGIYSKNSGKFVLGYNQIIADLGNFIPKTSGIKNVINAIREINDDGLLSIVSHSTNSIFDLKHGKGSLGLALAAIYYKQCNPSALLVGLDTQLAREWLSDREDGKLPDLIGLHFTSQATAPQVDIIEVKTYADYILDNNTISGHAVEQTLVLDGLLREIFGNSEKITTVSRKEILREQVFECLFHSELSSDEKYEQSQWLNRLFAGEYAFTLTKTIFHVDFERNDTTIDSYSGISNMLHESFNLIRLGGTDIQALLSNVYFADTDLTQTPAPLLDASEATTSAEDNALKQDTVKAAEILSMDSDSYGNKGTPAASPNVSDTHIPNPEITEKCIRLNLILKGYGIKANPVDEKLVQQAARFTRFKIELKPGETIKKLMDKSQDIARELEAFGEIFIDNIKGTRYVGMDVPFAGMNEPLMLIENLYRLDHSKGVLDILAGQAPDGEYKIIDLAKAIHMLIAGTTGSGKTIFLYSIIVSLIYKLGTQNLEFLIVDPKQTDFHFFDTLNNLRTGRVLTDVNEALAALEQLNSEEKEQRTQIIRAANSRDIESYNSKNPNKPMKRLIVVIDEYADLVQAAELQGKEVRKNFETHLCMLAQRVRNLGIHLVIATQQPRATIVTSSLKAVLPYRASFRLPSHVDSQTILDRAGAEDLLGKGDMLLMTDSDLIRMQSFFISEEQLIEFIESKHF</sequence>
<gene>
    <name evidence="7" type="ORF">PM006_00635</name>
</gene>
<dbReference type="Gene3D" id="3.40.50.300">
    <property type="entry name" value="P-loop containing nucleotide triphosphate hydrolases"/>
    <property type="match status" value="1"/>
</dbReference>
<dbReference type="InterPro" id="IPR027417">
    <property type="entry name" value="P-loop_NTPase"/>
</dbReference>
<evidence type="ECO:0000259" key="6">
    <source>
        <dbReference type="PROSITE" id="PS50901"/>
    </source>
</evidence>
<dbReference type="RefSeq" id="WP_150027539.1">
    <property type="nucleotide sequence ID" value="NZ_CACRUA010000081.1"/>
</dbReference>
<dbReference type="SUPFAM" id="SSF52540">
    <property type="entry name" value="P-loop containing nucleoside triphosphate hydrolases"/>
    <property type="match status" value="1"/>
</dbReference>
<evidence type="ECO:0000256" key="5">
    <source>
        <dbReference type="SAM" id="MobiDB-lite"/>
    </source>
</evidence>
<feature type="compositionally biased region" description="Polar residues" evidence="5">
    <location>
        <begin position="1141"/>
        <end position="1160"/>
    </location>
</feature>
<keyword evidence="2 3" id="KW-0067">ATP-binding</keyword>
<dbReference type="GeneID" id="57968465"/>